<dbReference type="AlphaFoldDB" id="A0A0A9BCR1"/>
<accession>A0A0A9BCR1</accession>
<evidence type="ECO:0000313" key="1">
    <source>
        <dbReference type="EMBL" id="JAD61759.1"/>
    </source>
</evidence>
<sequence>MLASFIVSLPFVKAACFFVVGNLCLFRCLHIFVSLGLFCPGPFFM</sequence>
<reference evidence="1" key="1">
    <citation type="submission" date="2014-09" db="EMBL/GenBank/DDBJ databases">
        <authorList>
            <person name="Magalhaes I.L.F."/>
            <person name="Oliveira U."/>
            <person name="Santos F.R."/>
            <person name="Vidigal T.H.D.A."/>
            <person name="Brescovit A.D."/>
            <person name="Santos A.J."/>
        </authorList>
    </citation>
    <scope>NUCLEOTIDE SEQUENCE</scope>
    <source>
        <tissue evidence="1">Shoot tissue taken approximately 20 cm above the soil surface</tissue>
    </source>
</reference>
<protein>
    <submittedName>
        <fullName evidence="1">Uncharacterized protein</fullName>
    </submittedName>
</protein>
<reference evidence="1" key="2">
    <citation type="journal article" date="2015" name="Data Brief">
        <title>Shoot transcriptome of the giant reed, Arundo donax.</title>
        <authorList>
            <person name="Barrero R.A."/>
            <person name="Guerrero F.D."/>
            <person name="Moolhuijzen P."/>
            <person name="Goolsby J.A."/>
            <person name="Tidwell J."/>
            <person name="Bellgard S.E."/>
            <person name="Bellgard M.I."/>
        </authorList>
    </citation>
    <scope>NUCLEOTIDE SEQUENCE</scope>
    <source>
        <tissue evidence="1">Shoot tissue taken approximately 20 cm above the soil surface</tissue>
    </source>
</reference>
<organism evidence="1">
    <name type="scientific">Arundo donax</name>
    <name type="common">Giant reed</name>
    <name type="synonym">Donax arundinaceus</name>
    <dbReference type="NCBI Taxonomy" id="35708"/>
    <lineage>
        <taxon>Eukaryota</taxon>
        <taxon>Viridiplantae</taxon>
        <taxon>Streptophyta</taxon>
        <taxon>Embryophyta</taxon>
        <taxon>Tracheophyta</taxon>
        <taxon>Spermatophyta</taxon>
        <taxon>Magnoliopsida</taxon>
        <taxon>Liliopsida</taxon>
        <taxon>Poales</taxon>
        <taxon>Poaceae</taxon>
        <taxon>PACMAD clade</taxon>
        <taxon>Arundinoideae</taxon>
        <taxon>Arundineae</taxon>
        <taxon>Arundo</taxon>
    </lineage>
</organism>
<name>A0A0A9BCR1_ARUDO</name>
<dbReference type="EMBL" id="GBRH01236136">
    <property type="protein sequence ID" value="JAD61759.1"/>
    <property type="molecule type" value="Transcribed_RNA"/>
</dbReference>
<proteinExistence type="predicted"/>